<gene>
    <name evidence="13" type="ORF">LIER_29704</name>
</gene>
<dbReference type="PROSITE" id="PS50054">
    <property type="entry name" value="TYR_PHOSPHATASE_DUAL"/>
    <property type="match status" value="1"/>
</dbReference>
<dbReference type="InterPro" id="IPR000387">
    <property type="entry name" value="Tyr_Pase_dom"/>
</dbReference>
<protein>
    <submittedName>
        <fullName evidence="13">Protein phosphatase</fullName>
    </submittedName>
</protein>
<dbReference type="GO" id="GO:0033550">
    <property type="term" value="F:MAP kinase tyrosine phosphatase activity"/>
    <property type="evidence" value="ECO:0007669"/>
    <property type="project" value="TreeGrafter"/>
</dbReference>
<dbReference type="PROSITE" id="PS50056">
    <property type="entry name" value="TYR_PHOSPHATASE_2"/>
    <property type="match status" value="1"/>
</dbReference>
<comment type="catalytic activity">
    <reaction evidence="9">
        <text>O-phospho-L-threonyl-[protein] + H2O = L-threonyl-[protein] + phosphate</text>
        <dbReference type="Rhea" id="RHEA:47004"/>
        <dbReference type="Rhea" id="RHEA-COMP:11060"/>
        <dbReference type="Rhea" id="RHEA-COMP:11605"/>
        <dbReference type="ChEBI" id="CHEBI:15377"/>
        <dbReference type="ChEBI" id="CHEBI:30013"/>
        <dbReference type="ChEBI" id="CHEBI:43474"/>
        <dbReference type="ChEBI" id="CHEBI:61977"/>
        <dbReference type="EC" id="3.1.3.16"/>
    </reaction>
</comment>
<reference evidence="13 14" key="1">
    <citation type="submission" date="2024-01" db="EMBL/GenBank/DDBJ databases">
        <title>The complete chloroplast genome sequence of Lithospermum erythrorhizon: insights into the phylogenetic relationship among Boraginaceae species and the maternal lineages of purple gromwells.</title>
        <authorList>
            <person name="Okada T."/>
            <person name="Watanabe K."/>
        </authorList>
    </citation>
    <scope>NUCLEOTIDE SEQUENCE [LARGE SCALE GENOMIC DNA]</scope>
</reference>
<evidence type="ECO:0000256" key="10">
    <source>
        <dbReference type="ARBA" id="ARBA00051722"/>
    </source>
</evidence>
<evidence type="ECO:0000256" key="4">
    <source>
        <dbReference type="ARBA" id="ARBA00022490"/>
    </source>
</evidence>
<feature type="domain" description="Tyrosine-protein phosphatase" evidence="11">
    <location>
        <begin position="47"/>
        <end position="187"/>
    </location>
</feature>
<accession>A0AAV3RK39</accession>
<keyword evidence="5" id="KW-0378">Hydrolase</keyword>
<comment type="caution">
    <text evidence="13">The sequence shown here is derived from an EMBL/GenBank/DDBJ whole genome shotgun (WGS) entry which is preliminary data.</text>
</comment>
<dbReference type="FunFam" id="3.90.190.10:FF:000056">
    <property type="entry name" value="Dual specificity phosphatase 12"/>
    <property type="match status" value="1"/>
</dbReference>
<dbReference type="GO" id="GO:0005737">
    <property type="term" value="C:cytoplasm"/>
    <property type="evidence" value="ECO:0007669"/>
    <property type="project" value="UniProtKB-SubCell"/>
</dbReference>
<evidence type="ECO:0000256" key="7">
    <source>
        <dbReference type="ARBA" id="ARBA00023242"/>
    </source>
</evidence>
<dbReference type="GO" id="GO:0043409">
    <property type="term" value="P:negative regulation of MAPK cascade"/>
    <property type="evidence" value="ECO:0007669"/>
    <property type="project" value="TreeGrafter"/>
</dbReference>
<sequence>MMRCMQCRVYDLRIPHFVGSESSEGLAYPARIWKAIVATKAMKQDNIPSKIEEGLYLGSVGAANNKIALKSLNVTHILTVANSLSPAYPQDFVYKVINISDREDVKISEYFDECFDFIEEAKRVGGVLVHCFVGKSRSVTIVIAYLMRKRGMTFSEAFEFVKSRRPVAGPNAGFVLQLQNYEKTIKGTKTAQEALQPSELSR</sequence>
<dbReference type="GO" id="GO:0004722">
    <property type="term" value="F:protein serine/threonine phosphatase activity"/>
    <property type="evidence" value="ECO:0007669"/>
    <property type="project" value="UniProtKB-EC"/>
</dbReference>
<evidence type="ECO:0000256" key="2">
    <source>
        <dbReference type="ARBA" id="ARBA00004496"/>
    </source>
</evidence>
<evidence type="ECO:0000313" key="14">
    <source>
        <dbReference type="Proteomes" id="UP001454036"/>
    </source>
</evidence>
<evidence type="ECO:0000256" key="9">
    <source>
        <dbReference type="ARBA" id="ARBA00048336"/>
    </source>
</evidence>
<dbReference type="PANTHER" id="PTHR10159">
    <property type="entry name" value="DUAL SPECIFICITY PROTEIN PHOSPHATASE"/>
    <property type="match status" value="1"/>
</dbReference>
<evidence type="ECO:0000256" key="1">
    <source>
        <dbReference type="ARBA" id="ARBA00004123"/>
    </source>
</evidence>
<comment type="catalytic activity">
    <reaction evidence="10">
        <text>O-phospho-L-tyrosyl-[protein] + H2O = L-tyrosyl-[protein] + phosphate</text>
        <dbReference type="Rhea" id="RHEA:10684"/>
        <dbReference type="Rhea" id="RHEA-COMP:10136"/>
        <dbReference type="Rhea" id="RHEA-COMP:20101"/>
        <dbReference type="ChEBI" id="CHEBI:15377"/>
        <dbReference type="ChEBI" id="CHEBI:43474"/>
        <dbReference type="ChEBI" id="CHEBI:46858"/>
        <dbReference type="ChEBI" id="CHEBI:61978"/>
        <dbReference type="EC" id="3.1.3.48"/>
    </reaction>
</comment>
<dbReference type="SMART" id="SM00195">
    <property type="entry name" value="DSPc"/>
    <property type="match status" value="1"/>
</dbReference>
<proteinExistence type="inferred from homology"/>
<dbReference type="PANTHER" id="PTHR10159:SF511">
    <property type="entry name" value="DUAL SPECIFICITY PROTEIN PHOSPHATASE 1"/>
    <property type="match status" value="1"/>
</dbReference>
<keyword evidence="6" id="KW-0904">Protein phosphatase</keyword>
<evidence type="ECO:0000256" key="3">
    <source>
        <dbReference type="ARBA" id="ARBA00008601"/>
    </source>
</evidence>
<dbReference type="GO" id="GO:0017017">
    <property type="term" value="F:MAP kinase tyrosine/serine/threonine phosphatase activity"/>
    <property type="evidence" value="ECO:0007669"/>
    <property type="project" value="TreeGrafter"/>
</dbReference>
<dbReference type="GO" id="GO:0008330">
    <property type="term" value="F:protein tyrosine/threonine phosphatase activity"/>
    <property type="evidence" value="ECO:0007669"/>
    <property type="project" value="TreeGrafter"/>
</dbReference>
<keyword evidence="4" id="KW-0963">Cytoplasm</keyword>
<dbReference type="InterPro" id="IPR000340">
    <property type="entry name" value="Dual-sp_phosphatase_cat-dom"/>
</dbReference>
<evidence type="ECO:0000256" key="8">
    <source>
        <dbReference type="ARBA" id="ARBA00047761"/>
    </source>
</evidence>
<dbReference type="InterPro" id="IPR020422">
    <property type="entry name" value="TYR_PHOSPHATASE_DUAL_dom"/>
</dbReference>
<feature type="domain" description="Tyrosine specific protein phosphatases" evidence="12">
    <location>
        <begin position="108"/>
        <end position="166"/>
    </location>
</feature>
<dbReference type="Proteomes" id="UP001454036">
    <property type="component" value="Unassembled WGS sequence"/>
</dbReference>
<dbReference type="CDD" id="cd14498">
    <property type="entry name" value="DSP"/>
    <property type="match status" value="1"/>
</dbReference>
<comment type="catalytic activity">
    <reaction evidence="8">
        <text>O-phospho-L-seryl-[protein] + H2O = L-seryl-[protein] + phosphate</text>
        <dbReference type="Rhea" id="RHEA:20629"/>
        <dbReference type="Rhea" id="RHEA-COMP:9863"/>
        <dbReference type="Rhea" id="RHEA-COMP:11604"/>
        <dbReference type="ChEBI" id="CHEBI:15377"/>
        <dbReference type="ChEBI" id="CHEBI:29999"/>
        <dbReference type="ChEBI" id="CHEBI:43474"/>
        <dbReference type="ChEBI" id="CHEBI:83421"/>
        <dbReference type="EC" id="3.1.3.16"/>
    </reaction>
</comment>
<dbReference type="SUPFAM" id="SSF52799">
    <property type="entry name" value="(Phosphotyrosine protein) phosphatases II"/>
    <property type="match status" value="1"/>
</dbReference>
<dbReference type="PRINTS" id="PR01908">
    <property type="entry name" value="ADSPHPHTASE"/>
</dbReference>
<evidence type="ECO:0000256" key="5">
    <source>
        <dbReference type="ARBA" id="ARBA00022801"/>
    </source>
</evidence>
<keyword evidence="7" id="KW-0539">Nucleus</keyword>
<evidence type="ECO:0000259" key="12">
    <source>
        <dbReference type="PROSITE" id="PS50056"/>
    </source>
</evidence>
<dbReference type="GO" id="GO:0005634">
    <property type="term" value="C:nucleus"/>
    <property type="evidence" value="ECO:0007669"/>
    <property type="project" value="UniProtKB-SubCell"/>
</dbReference>
<dbReference type="AlphaFoldDB" id="A0AAV3RK39"/>
<dbReference type="InterPro" id="IPR029021">
    <property type="entry name" value="Prot-tyrosine_phosphatase-like"/>
</dbReference>
<comment type="subcellular location">
    <subcellularLocation>
        <location evidence="2">Cytoplasm</location>
    </subcellularLocation>
    <subcellularLocation>
        <location evidence="1">Nucleus</location>
    </subcellularLocation>
</comment>
<organism evidence="13 14">
    <name type="scientific">Lithospermum erythrorhizon</name>
    <name type="common">Purple gromwell</name>
    <name type="synonym">Lithospermum officinale var. erythrorhizon</name>
    <dbReference type="NCBI Taxonomy" id="34254"/>
    <lineage>
        <taxon>Eukaryota</taxon>
        <taxon>Viridiplantae</taxon>
        <taxon>Streptophyta</taxon>
        <taxon>Embryophyta</taxon>
        <taxon>Tracheophyta</taxon>
        <taxon>Spermatophyta</taxon>
        <taxon>Magnoliopsida</taxon>
        <taxon>eudicotyledons</taxon>
        <taxon>Gunneridae</taxon>
        <taxon>Pentapetalae</taxon>
        <taxon>asterids</taxon>
        <taxon>lamiids</taxon>
        <taxon>Boraginales</taxon>
        <taxon>Boraginaceae</taxon>
        <taxon>Boraginoideae</taxon>
        <taxon>Lithospermeae</taxon>
        <taxon>Lithospermum</taxon>
    </lineage>
</organism>
<dbReference type="Pfam" id="PF00782">
    <property type="entry name" value="DSPc"/>
    <property type="match status" value="1"/>
</dbReference>
<name>A0AAV3RK39_LITER</name>
<evidence type="ECO:0000313" key="13">
    <source>
        <dbReference type="EMBL" id="GAA0177501.1"/>
    </source>
</evidence>
<dbReference type="EMBL" id="BAABME010010324">
    <property type="protein sequence ID" value="GAA0177501.1"/>
    <property type="molecule type" value="Genomic_DNA"/>
</dbReference>
<dbReference type="Gene3D" id="3.90.190.10">
    <property type="entry name" value="Protein tyrosine phosphatase superfamily"/>
    <property type="match status" value="1"/>
</dbReference>
<keyword evidence="14" id="KW-1185">Reference proteome</keyword>
<comment type="similarity">
    <text evidence="3">Belongs to the protein-tyrosine phosphatase family. Non-receptor class dual specificity subfamily.</text>
</comment>
<evidence type="ECO:0000256" key="6">
    <source>
        <dbReference type="ARBA" id="ARBA00022912"/>
    </source>
</evidence>
<evidence type="ECO:0000259" key="11">
    <source>
        <dbReference type="PROSITE" id="PS50054"/>
    </source>
</evidence>